<comment type="function">
    <text evidence="3">May play an important role in promoting lung pathology in both primary viral infection and secondary bacterial infection.</text>
</comment>
<organism evidence="5 6">
    <name type="scientific">Influenza A virus</name>
    <name type="common">A/Vermont/UR06-0050/2007(H1N1)</name>
    <dbReference type="NCBI Taxonomy" id="453889"/>
    <lineage>
        <taxon>Viruses</taxon>
        <taxon>Riboviria</taxon>
        <taxon>Orthornavirae</taxon>
        <taxon>Negarnaviricota</taxon>
        <taxon>Polyploviricotina</taxon>
        <taxon>Insthoviricetes</taxon>
        <taxon>Articulavirales</taxon>
        <taxon>Orthomyxoviridae</taxon>
        <taxon>Alphainfluenzavirus</taxon>
        <taxon>Alphainfluenzavirus influenzae</taxon>
        <taxon>Influenza A virus</taxon>
    </lineage>
</organism>
<comment type="similarity">
    <text evidence="3">Belongs to the influenza viruses PB1-F2 family.</text>
</comment>
<sequence>MGQEQGTPWIQSTGHTSTQKEEDGQKIQKLEHRNSTQLMGHYQKTMNQVAMPKQIVY</sequence>
<keyword evidence="2 3" id="KW-1035">Host cytoplasm</keyword>
<dbReference type="Proteomes" id="UP000170251">
    <property type="component" value="Genome"/>
</dbReference>
<evidence type="ECO:0000256" key="4">
    <source>
        <dbReference type="SAM" id="MobiDB-lite"/>
    </source>
</evidence>
<protein>
    <recommendedName>
        <fullName evidence="3">Protein PB1-F2</fullName>
    </recommendedName>
</protein>
<accession>A8C3H6</accession>
<name>A8C3H6_9INFA</name>
<keyword evidence="1 3" id="KW-1048">Host nucleus</keyword>
<reference evidence="5 6" key="1">
    <citation type="submission" date="2007-09" db="EMBL/GenBank/DDBJ databases">
        <title>The NIAID Influenza Genome Sequencing Project.</title>
        <authorList>
            <person name="Spiro D."/>
            <person name="Sengamalay N."/>
            <person name="Boyne A."/>
            <person name="Bera J."/>
            <person name="Zaborsky J."/>
            <person name="Subbu V."/>
            <person name="Sparenborg J."/>
            <person name="Gallagher T."/>
            <person name="Overton L."/>
            <person name="Althoff R."/>
            <person name="Liu X."/>
            <person name="Ghedin E."/>
            <person name="Sitz J."/>
            <person name="Katzel D."/>
            <person name="Neupane R."/>
            <person name="Shumway M."/>
            <person name="Koo H."/>
            <person name="Edelman L."/>
            <person name="Menegus M."/>
            <person name="Mayer C."/>
            <person name="Dale S."/>
            <person name="Bao Y."/>
            <person name="Bolotov P."/>
            <person name="Dernovoy D."/>
            <person name="Kiryutin B."/>
            <person name="Lipman D.J."/>
            <person name="Tatusova T."/>
        </authorList>
    </citation>
    <scope>NUCLEOTIDE SEQUENCE [LARGE SCALE GENOMIC DNA]</scope>
    <source>
        <strain evidence="5">A/Vermont/UR06-0050/2007</strain>
    </source>
</reference>
<evidence type="ECO:0000256" key="2">
    <source>
        <dbReference type="ARBA" id="ARBA00023200"/>
    </source>
</evidence>
<feature type="compositionally biased region" description="Polar residues" evidence="4">
    <location>
        <begin position="1"/>
        <end position="17"/>
    </location>
</feature>
<feature type="compositionally biased region" description="Basic and acidic residues" evidence="4">
    <location>
        <begin position="18"/>
        <end position="34"/>
    </location>
</feature>
<dbReference type="EMBL" id="CY025307">
    <property type="protein sequence ID" value="ABV29665.1"/>
    <property type="molecule type" value="Viral_cRNA"/>
</dbReference>
<evidence type="ECO:0000313" key="5">
    <source>
        <dbReference type="EMBL" id="ABV29665.1"/>
    </source>
</evidence>
<evidence type="ECO:0000256" key="1">
    <source>
        <dbReference type="ARBA" id="ARBA00022562"/>
    </source>
</evidence>
<dbReference type="GO" id="GO:0042025">
    <property type="term" value="C:host cell nucleus"/>
    <property type="evidence" value="ECO:0007669"/>
    <property type="project" value="UniProtKB-SubCell"/>
</dbReference>
<dbReference type="InterPro" id="IPR021045">
    <property type="entry name" value="Flu_proapoptotic_PB1-F2"/>
</dbReference>
<proteinExistence type="inferred from homology"/>
<reference evidence="5 6" key="2">
    <citation type="submission" date="2007-09" db="EMBL/GenBank/DDBJ databases">
        <authorList>
            <consortium name="The NIAID Influenza Genome Sequencing Consortium"/>
        </authorList>
    </citation>
    <scope>NUCLEOTIDE SEQUENCE [LARGE SCALE GENOMIC DNA]</scope>
    <source>
        <strain evidence="5">A/Vermont/UR06-0050/2007</strain>
    </source>
</reference>
<comment type="subcellular location">
    <subcellularLocation>
        <location evidence="3">Host nucleus</location>
    </subcellularLocation>
    <subcellularLocation>
        <location evidence="3">Host cytoplasm</location>
        <location evidence="3">Host cytosol</location>
    </subcellularLocation>
</comment>
<gene>
    <name evidence="5" type="primary">PB1-F2</name>
    <name evidence="3" type="synonym">PB1</name>
</gene>
<feature type="region of interest" description="Disordered" evidence="4">
    <location>
        <begin position="1"/>
        <end position="35"/>
    </location>
</feature>
<dbReference type="Pfam" id="PF11986">
    <property type="entry name" value="PB1-F2"/>
    <property type="match status" value="1"/>
</dbReference>
<dbReference type="GO" id="GO:0044164">
    <property type="term" value="C:host cell cytosol"/>
    <property type="evidence" value="ECO:0007669"/>
    <property type="project" value="UniProtKB-SubCell"/>
</dbReference>
<evidence type="ECO:0000313" key="6">
    <source>
        <dbReference type="Proteomes" id="UP000170251"/>
    </source>
</evidence>
<dbReference type="HAMAP" id="MF_04064">
    <property type="entry name" value="INFV_PB1F2"/>
    <property type="match status" value="1"/>
</dbReference>
<evidence type="ECO:0000256" key="3">
    <source>
        <dbReference type="HAMAP-Rule" id="MF_04064"/>
    </source>
</evidence>
<dbReference type="GO" id="GO:0016020">
    <property type="term" value="C:membrane"/>
    <property type="evidence" value="ECO:0007669"/>
    <property type="project" value="UniProtKB-UniRule"/>
</dbReference>